<evidence type="ECO:0000313" key="1">
    <source>
        <dbReference type="EMBL" id="MBB5940251.1"/>
    </source>
</evidence>
<dbReference type="Proteomes" id="UP000588098">
    <property type="component" value="Unassembled WGS sequence"/>
</dbReference>
<dbReference type="RefSeq" id="WP_184580251.1">
    <property type="nucleotide sequence ID" value="NZ_JACHJL010000038.1"/>
</dbReference>
<comment type="caution">
    <text evidence="1">The sequence shown here is derived from an EMBL/GenBank/DDBJ whole genome shotgun (WGS) entry which is preliminary data.</text>
</comment>
<keyword evidence="2" id="KW-1185">Reference proteome</keyword>
<protein>
    <submittedName>
        <fullName evidence="1">Uncharacterized protein</fullName>
    </submittedName>
</protein>
<gene>
    <name evidence="1" type="ORF">FHS42_007349</name>
</gene>
<accession>A0A7W9QHF6</accession>
<feature type="non-terminal residue" evidence="1">
    <location>
        <position position="1"/>
    </location>
</feature>
<sequence length="209" mass="22897">THQQENLAARLHDLIETAGPLVEKITGLTLPAEPVFRILIPKVWRAEAVASVARVCAHDLAECPPAEVSRLRAAPKVTRVMMRAAWVMSMGLTVTGATGRSETLVSAEALRHTGLLADPQVMGQTVAHELVHHAQNLATGGDRRWVTLLPHLHGIGELARDHVVEGHARWADRLVTAALFGVPVDDEQAPRSRRYRRRAKMPLVPMPFG</sequence>
<name>A0A7W9QHF6_9ACTN</name>
<dbReference type="AlphaFoldDB" id="A0A7W9QHF6"/>
<proteinExistence type="predicted"/>
<evidence type="ECO:0000313" key="2">
    <source>
        <dbReference type="Proteomes" id="UP000588098"/>
    </source>
</evidence>
<reference evidence="1 2" key="1">
    <citation type="submission" date="2020-08" db="EMBL/GenBank/DDBJ databases">
        <title>Genomic Encyclopedia of Type Strains, Phase III (KMG-III): the genomes of soil and plant-associated and newly described type strains.</title>
        <authorList>
            <person name="Whitman W."/>
        </authorList>
    </citation>
    <scope>NUCLEOTIDE SEQUENCE [LARGE SCALE GENOMIC DNA]</scope>
    <source>
        <strain evidence="1 2">CECT 8305</strain>
    </source>
</reference>
<dbReference type="EMBL" id="JACHJL010000038">
    <property type="protein sequence ID" value="MBB5940251.1"/>
    <property type="molecule type" value="Genomic_DNA"/>
</dbReference>
<organism evidence="1 2">
    <name type="scientific">Streptomyces zagrosensis</name>
    <dbReference type="NCBI Taxonomy" id="1042984"/>
    <lineage>
        <taxon>Bacteria</taxon>
        <taxon>Bacillati</taxon>
        <taxon>Actinomycetota</taxon>
        <taxon>Actinomycetes</taxon>
        <taxon>Kitasatosporales</taxon>
        <taxon>Streptomycetaceae</taxon>
        <taxon>Streptomyces</taxon>
    </lineage>
</organism>